<dbReference type="EMBL" id="OZ034820">
    <property type="protein sequence ID" value="CAL1402463.1"/>
    <property type="molecule type" value="Genomic_DNA"/>
</dbReference>
<gene>
    <name evidence="1" type="ORF">LTRI10_LOCUS42459</name>
</gene>
<evidence type="ECO:0000313" key="1">
    <source>
        <dbReference type="EMBL" id="CAL1402463.1"/>
    </source>
</evidence>
<proteinExistence type="predicted"/>
<evidence type="ECO:0000313" key="2">
    <source>
        <dbReference type="Proteomes" id="UP001497516"/>
    </source>
</evidence>
<organism evidence="1 2">
    <name type="scientific">Linum trigynum</name>
    <dbReference type="NCBI Taxonomy" id="586398"/>
    <lineage>
        <taxon>Eukaryota</taxon>
        <taxon>Viridiplantae</taxon>
        <taxon>Streptophyta</taxon>
        <taxon>Embryophyta</taxon>
        <taxon>Tracheophyta</taxon>
        <taxon>Spermatophyta</taxon>
        <taxon>Magnoliopsida</taxon>
        <taxon>eudicotyledons</taxon>
        <taxon>Gunneridae</taxon>
        <taxon>Pentapetalae</taxon>
        <taxon>rosids</taxon>
        <taxon>fabids</taxon>
        <taxon>Malpighiales</taxon>
        <taxon>Linaceae</taxon>
        <taxon>Linum</taxon>
    </lineage>
</organism>
<reference evidence="1 2" key="1">
    <citation type="submission" date="2024-04" db="EMBL/GenBank/DDBJ databases">
        <authorList>
            <person name="Fracassetti M."/>
        </authorList>
    </citation>
    <scope>NUCLEOTIDE SEQUENCE [LARGE SCALE GENOMIC DNA]</scope>
</reference>
<sequence>MPASRRRKKIKNLPFDDSDDCNSGERELQWIGSQEVAGVCGLWLAMEVAKWLAAVVIGGEGRGWGAEGAATVEDFGIEGKGGEGLGWIGLE</sequence>
<dbReference type="Proteomes" id="UP001497516">
    <property type="component" value="Chromosome 7"/>
</dbReference>
<keyword evidence="2" id="KW-1185">Reference proteome</keyword>
<protein>
    <submittedName>
        <fullName evidence="1">Uncharacterized protein</fullName>
    </submittedName>
</protein>
<dbReference type="AlphaFoldDB" id="A0AAV2FXV9"/>
<accession>A0AAV2FXV9</accession>
<name>A0AAV2FXV9_9ROSI</name>